<gene>
    <name evidence="2" type="ORF">SAMN02745171_00353</name>
</gene>
<dbReference type="EMBL" id="FUXE01000003">
    <property type="protein sequence ID" value="SJZ52149.1"/>
    <property type="molecule type" value="Genomic_DNA"/>
</dbReference>
<dbReference type="RefSeq" id="WP_078736310.1">
    <property type="nucleotide sequence ID" value="NZ_FUXE01000003.1"/>
</dbReference>
<dbReference type="InterPro" id="IPR051554">
    <property type="entry name" value="Acetyltransferase_Eis"/>
</dbReference>
<dbReference type="Proteomes" id="UP000190121">
    <property type="component" value="Unassembled WGS sequence"/>
</dbReference>
<dbReference type="OrthoDB" id="9768284at2"/>
<dbReference type="PANTHER" id="PTHR37817:SF1">
    <property type="entry name" value="N-ACETYLTRANSFERASE EIS"/>
    <property type="match status" value="1"/>
</dbReference>
<dbReference type="Pfam" id="PF13527">
    <property type="entry name" value="Acetyltransf_9"/>
    <property type="match status" value="1"/>
</dbReference>
<organism evidence="2 3">
    <name type="scientific">Porphyromonas circumdentaria</name>
    <dbReference type="NCBI Taxonomy" id="29524"/>
    <lineage>
        <taxon>Bacteria</taxon>
        <taxon>Pseudomonadati</taxon>
        <taxon>Bacteroidota</taxon>
        <taxon>Bacteroidia</taxon>
        <taxon>Bacteroidales</taxon>
        <taxon>Porphyromonadaceae</taxon>
        <taxon>Porphyromonas</taxon>
    </lineage>
</organism>
<dbReference type="PROSITE" id="PS51186">
    <property type="entry name" value="GNAT"/>
    <property type="match status" value="1"/>
</dbReference>
<protein>
    <submittedName>
        <fullName evidence="2">Acetyltransferase (GNAT) domain-containing protein</fullName>
    </submittedName>
</protein>
<sequence length="330" mass="38274">MSYYSLRKEIAFSIWKEVFQDSDTFMSLYFQEVYRDEDTLLFVDYKNNKGIAHVQILPYQIAFAGASCKAGYISGAATMPEHRASGLMPKLMRRALVYMYQRGDIFSFLIPAEEWLYSYYRVKAGYASVAKRALFSATSGNNNRVVENISSDCSVERYKKFIRSRKQGWRFPHIEHSYRQWRAIVKDAVLSGGGERDSFIVRYLGSVTQRVFTAEKFGEKLSFPEDTKTQIVTPYFFFPDSHLEKHGMLRIIRVEDALQLYAKAHPKKKQTWDLMDAEIPKNTGRYRVFSGKVLFQSLPSDKLSRQALTPSQLAEEIFSEDPLYIDLMLD</sequence>
<evidence type="ECO:0000259" key="1">
    <source>
        <dbReference type="PROSITE" id="PS51186"/>
    </source>
</evidence>
<dbReference type="GO" id="GO:0030649">
    <property type="term" value="P:aminoglycoside antibiotic catabolic process"/>
    <property type="evidence" value="ECO:0007669"/>
    <property type="project" value="TreeGrafter"/>
</dbReference>
<dbReference type="PANTHER" id="PTHR37817">
    <property type="entry name" value="N-ACETYLTRANSFERASE EIS"/>
    <property type="match status" value="1"/>
</dbReference>
<accession>A0A1T4LBP0</accession>
<keyword evidence="2" id="KW-0808">Transferase</keyword>
<proteinExistence type="predicted"/>
<evidence type="ECO:0000313" key="2">
    <source>
        <dbReference type="EMBL" id="SJZ52149.1"/>
    </source>
</evidence>
<name>A0A1T4LBP0_9PORP</name>
<dbReference type="InterPro" id="IPR016181">
    <property type="entry name" value="Acyl_CoA_acyltransferase"/>
</dbReference>
<keyword evidence="3" id="KW-1185">Reference proteome</keyword>
<dbReference type="GO" id="GO:0034069">
    <property type="term" value="F:aminoglycoside N-acetyltransferase activity"/>
    <property type="evidence" value="ECO:0007669"/>
    <property type="project" value="TreeGrafter"/>
</dbReference>
<dbReference type="InterPro" id="IPR000182">
    <property type="entry name" value="GNAT_dom"/>
</dbReference>
<reference evidence="3" key="1">
    <citation type="submission" date="2017-02" db="EMBL/GenBank/DDBJ databases">
        <authorList>
            <person name="Varghese N."/>
            <person name="Submissions S."/>
        </authorList>
    </citation>
    <scope>NUCLEOTIDE SEQUENCE [LARGE SCALE GENOMIC DNA]</scope>
    <source>
        <strain evidence="3">ATCC 51356</strain>
    </source>
</reference>
<dbReference type="SUPFAM" id="SSF55729">
    <property type="entry name" value="Acyl-CoA N-acyltransferases (Nat)"/>
    <property type="match status" value="1"/>
</dbReference>
<dbReference type="STRING" id="29524.SAMN02745171_00353"/>
<evidence type="ECO:0000313" key="3">
    <source>
        <dbReference type="Proteomes" id="UP000190121"/>
    </source>
</evidence>
<dbReference type="AlphaFoldDB" id="A0A1T4LBP0"/>
<feature type="domain" description="N-acetyltransferase" evidence="1">
    <location>
        <begin position="1"/>
        <end position="191"/>
    </location>
</feature>
<dbReference type="Gene3D" id="3.40.630.30">
    <property type="match status" value="1"/>
</dbReference>